<keyword evidence="8" id="KW-1185">Reference proteome</keyword>
<keyword evidence="2" id="KW-1134">Transmembrane beta strand</keyword>
<dbReference type="PANTHER" id="PTHR30026:SF20">
    <property type="entry name" value="OUTER MEMBRANE PROTEIN TOLC"/>
    <property type="match status" value="1"/>
</dbReference>
<feature type="coiled-coil region" evidence="6">
    <location>
        <begin position="319"/>
        <end position="364"/>
    </location>
</feature>
<keyword evidence="5" id="KW-0998">Cell outer membrane</keyword>
<evidence type="ECO:0000256" key="3">
    <source>
        <dbReference type="ARBA" id="ARBA00022692"/>
    </source>
</evidence>
<dbReference type="EMBL" id="CP136336">
    <property type="protein sequence ID" value="WOB10845.1"/>
    <property type="molecule type" value="Genomic_DNA"/>
</dbReference>
<evidence type="ECO:0000256" key="2">
    <source>
        <dbReference type="ARBA" id="ARBA00022452"/>
    </source>
</evidence>
<gene>
    <name evidence="7" type="ORF">RXV79_12510</name>
</gene>
<evidence type="ECO:0000256" key="6">
    <source>
        <dbReference type="SAM" id="Coils"/>
    </source>
</evidence>
<dbReference type="RefSeq" id="WP_316703757.1">
    <property type="nucleotide sequence ID" value="NZ_CP136336.1"/>
</dbReference>
<comment type="subcellular location">
    <subcellularLocation>
        <location evidence="1">Cell outer membrane</location>
    </subcellularLocation>
</comment>
<dbReference type="Gene3D" id="1.20.1600.10">
    <property type="entry name" value="Outer membrane efflux proteins (OEP)"/>
    <property type="match status" value="1"/>
</dbReference>
<proteinExistence type="predicted"/>
<evidence type="ECO:0000256" key="4">
    <source>
        <dbReference type="ARBA" id="ARBA00023136"/>
    </source>
</evidence>
<dbReference type="PANTHER" id="PTHR30026">
    <property type="entry name" value="OUTER MEMBRANE PROTEIN TOLC"/>
    <property type="match status" value="1"/>
</dbReference>
<keyword evidence="6" id="KW-0175">Coiled coil</keyword>
<evidence type="ECO:0000313" key="7">
    <source>
        <dbReference type="EMBL" id="WOB10845.1"/>
    </source>
</evidence>
<reference evidence="7 8" key="1">
    <citation type="submission" date="2023-10" db="EMBL/GenBank/DDBJ databases">
        <title>Bacteria for the degradation of biodegradable plastic PBAT(Polybutylene adipate terephthalate).</title>
        <authorList>
            <person name="Weon H.-Y."/>
            <person name="Yeon J."/>
        </authorList>
    </citation>
    <scope>NUCLEOTIDE SEQUENCE [LARGE SCALE GENOMIC DNA]</scope>
    <source>
        <strain evidence="7 8">SBD 7-3</strain>
    </source>
</reference>
<evidence type="ECO:0000256" key="1">
    <source>
        <dbReference type="ARBA" id="ARBA00004442"/>
    </source>
</evidence>
<sequence length="424" mass="46680">MVMLRKAGQGARPHRTGTGPSRVAAFLVAGALWSPAWAAPLTFEQALSLAEQQAPVLKARQAATEEALHSRTAAGQLPYPKLAVGVENYPVSGMDRFSWNRESMTMRRVGVMQEVPNAAKRAAQREGAQARAERERAMLDAERLAVRREAALAWLAQHYAERKLKTFAAFEHENQLLRDTLAARIAGGKAMPADALMARQEALMLAERRDELQAGFEQARAGLARWTGAPAETDAAAPVIPFDAPTLLPRLERHAELLASTPMLAMARAEVAEAQASRRGDWGWELAYGNRNRAYGDLLSFQLTFDLPVSPSTRQEPQVIAKQKQLSRLEAERDDALRRLRADLENQLTELQRLERALDRQTASALPLAAERVQLSLAGYEAGRADLASVLAARKDAAEARFRALDLEAQLMGQRAKLAYLIAE</sequence>
<name>A0ABZ0D650_9BURK</name>
<evidence type="ECO:0000256" key="5">
    <source>
        <dbReference type="ARBA" id="ARBA00023237"/>
    </source>
</evidence>
<dbReference type="InterPro" id="IPR051906">
    <property type="entry name" value="TolC-like"/>
</dbReference>
<organism evidence="7 8">
    <name type="scientific">Piscinibacter gummiphilus</name>
    <dbReference type="NCBI Taxonomy" id="946333"/>
    <lineage>
        <taxon>Bacteria</taxon>
        <taxon>Pseudomonadati</taxon>
        <taxon>Pseudomonadota</taxon>
        <taxon>Betaproteobacteria</taxon>
        <taxon>Burkholderiales</taxon>
        <taxon>Sphaerotilaceae</taxon>
        <taxon>Piscinibacter</taxon>
    </lineage>
</organism>
<accession>A0ABZ0D650</accession>
<dbReference type="SUPFAM" id="SSF56954">
    <property type="entry name" value="Outer membrane efflux proteins (OEP)"/>
    <property type="match status" value="1"/>
</dbReference>
<dbReference type="Proteomes" id="UP001303946">
    <property type="component" value="Chromosome"/>
</dbReference>
<protein>
    <submittedName>
        <fullName evidence="7">TolC family protein</fullName>
    </submittedName>
</protein>
<keyword evidence="4" id="KW-0472">Membrane</keyword>
<evidence type="ECO:0000313" key="8">
    <source>
        <dbReference type="Proteomes" id="UP001303946"/>
    </source>
</evidence>
<keyword evidence="3" id="KW-0812">Transmembrane</keyword>